<gene>
    <name evidence="2" type="ORF">AGLY_014347</name>
</gene>
<keyword evidence="3" id="KW-1185">Reference proteome</keyword>
<evidence type="ECO:0000313" key="2">
    <source>
        <dbReference type="EMBL" id="KAE9525279.1"/>
    </source>
</evidence>
<dbReference type="GO" id="GO:0003676">
    <property type="term" value="F:nucleic acid binding"/>
    <property type="evidence" value="ECO:0007669"/>
    <property type="project" value="InterPro"/>
</dbReference>
<reference evidence="2 3" key="1">
    <citation type="submission" date="2019-08" db="EMBL/GenBank/DDBJ databases">
        <title>The genome of the soybean aphid Biotype 1, its phylome, world population structure and adaptation to the North American continent.</title>
        <authorList>
            <person name="Giordano R."/>
            <person name="Donthu R.K."/>
            <person name="Hernandez A.G."/>
            <person name="Wright C.L."/>
            <person name="Zimin A.V."/>
        </authorList>
    </citation>
    <scope>NUCLEOTIDE SEQUENCE [LARGE SCALE GENOMIC DNA]</scope>
    <source>
        <tissue evidence="2">Whole aphids</tissue>
    </source>
</reference>
<dbReference type="PANTHER" id="PTHR37984">
    <property type="entry name" value="PROTEIN CBG26694"/>
    <property type="match status" value="1"/>
</dbReference>
<dbReference type="SUPFAM" id="SSF53098">
    <property type="entry name" value="Ribonuclease H-like"/>
    <property type="match status" value="1"/>
</dbReference>
<feature type="domain" description="Integrase catalytic" evidence="1">
    <location>
        <begin position="1"/>
        <end position="165"/>
    </location>
</feature>
<comment type="caution">
    <text evidence="2">The sequence shown here is derived from an EMBL/GenBank/DDBJ whole genome shotgun (WGS) entry which is preliminary data.</text>
</comment>
<dbReference type="InterPro" id="IPR050951">
    <property type="entry name" value="Retrovirus_Pol_polyprotein"/>
</dbReference>
<dbReference type="InterPro" id="IPR036397">
    <property type="entry name" value="RNaseH_sf"/>
</dbReference>
<organism evidence="2 3">
    <name type="scientific">Aphis glycines</name>
    <name type="common">Soybean aphid</name>
    <dbReference type="NCBI Taxonomy" id="307491"/>
    <lineage>
        <taxon>Eukaryota</taxon>
        <taxon>Metazoa</taxon>
        <taxon>Ecdysozoa</taxon>
        <taxon>Arthropoda</taxon>
        <taxon>Hexapoda</taxon>
        <taxon>Insecta</taxon>
        <taxon>Pterygota</taxon>
        <taxon>Neoptera</taxon>
        <taxon>Paraneoptera</taxon>
        <taxon>Hemiptera</taxon>
        <taxon>Sternorrhyncha</taxon>
        <taxon>Aphidomorpha</taxon>
        <taxon>Aphidoidea</taxon>
        <taxon>Aphididae</taxon>
        <taxon>Aphidini</taxon>
        <taxon>Aphis</taxon>
        <taxon>Aphis</taxon>
    </lineage>
</organism>
<evidence type="ECO:0000259" key="1">
    <source>
        <dbReference type="PROSITE" id="PS50994"/>
    </source>
</evidence>
<dbReference type="InterPro" id="IPR012337">
    <property type="entry name" value="RNaseH-like_sf"/>
</dbReference>
<proteinExistence type="predicted"/>
<dbReference type="PANTHER" id="PTHR37984:SF5">
    <property type="entry name" value="PROTEIN NYNRIN-LIKE"/>
    <property type="match status" value="1"/>
</dbReference>
<name>A0A6G0T3X9_APHGL</name>
<evidence type="ECO:0000313" key="3">
    <source>
        <dbReference type="Proteomes" id="UP000475862"/>
    </source>
</evidence>
<dbReference type="InterPro" id="IPR001584">
    <property type="entry name" value="Integrase_cat-core"/>
</dbReference>
<dbReference type="PROSITE" id="PS50994">
    <property type="entry name" value="INTEGRASE"/>
    <property type="match status" value="1"/>
</dbReference>
<dbReference type="Pfam" id="PF00665">
    <property type="entry name" value="rve"/>
    <property type="match status" value="1"/>
</dbReference>
<dbReference type="InterPro" id="IPR056924">
    <property type="entry name" value="SH3_Tf2-1"/>
</dbReference>
<dbReference type="Pfam" id="PF24626">
    <property type="entry name" value="SH3_Tf2-1"/>
    <property type="match status" value="1"/>
</dbReference>
<dbReference type="OrthoDB" id="6618089at2759"/>
<dbReference type="GO" id="GO:0015074">
    <property type="term" value="P:DNA integration"/>
    <property type="evidence" value="ECO:0007669"/>
    <property type="project" value="InterPro"/>
</dbReference>
<dbReference type="EMBL" id="VYZN01000061">
    <property type="protein sequence ID" value="KAE9525279.1"/>
    <property type="molecule type" value="Genomic_DNA"/>
</dbReference>
<dbReference type="Proteomes" id="UP000475862">
    <property type="component" value="Unassembled WGS sequence"/>
</dbReference>
<dbReference type="AlphaFoldDB" id="A0A6G0T3X9"/>
<dbReference type="Gene3D" id="3.30.420.10">
    <property type="entry name" value="Ribonuclease H-like superfamily/Ribonuclease H"/>
    <property type="match status" value="1"/>
</dbReference>
<protein>
    <recommendedName>
        <fullName evidence="1">Integrase catalytic domain-containing protein</fullName>
    </recommendedName>
</protein>
<accession>A0A6G0T3X9</accession>
<sequence>MQRLTFDYLGPLPASRGKKYLIVATCNATKMAFAKAVSNANGAATISFLMDLITSYGVPKYFCSDRGTHFKNKEVDYACKKLGITQIFSSAYHPQTQGMTELMNKIICNSLSHYVNENQKDWSLYYKMIIFAYNTSPSSRLKVSPFYLLHGIEATQPIDNKLTTEDELFDFTKALKQLQKIRDTIPKIVEKEQAVQKKQYDISHKNIYFKPGQKVLIKFDFNEKDKSKKLANKYRGPFTIIEKISDVNYKVDLILKGKKTIDIIHVQRIKPFYETEVSNTEENNIP</sequence>